<proteinExistence type="predicted"/>
<gene>
    <name evidence="3" type="ORF">KVT40_009157</name>
</gene>
<evidence type="ECO:0000313" key="3">
    <source>
        <dbReference type="EMBL" id="KAG8624181.1"/>
    </source>
</evidence>
<organism evidence="3 4">
    <name type="scientific">Elsinoe batatas</name>
    <dbReference type="NCBI Taxonomy" id="2601811"/>
    <lineage>
        <taxon>Eukaryota</taxon>
        <taxon>Fungi</taxon>
        <taxon>Dikarya</taxon>
        <taxon>Ascomycota</taxon>
        <taxon>Pezizomycotina</taxon>
        <taxon>Dothideomycetes</taxon>
        <taxon>Dothideomycetidae</taxon>
        <taxon>Myriangiales</taxon>
        <taxon>Elsinoaceae</taxon>
        <taxon>Elsinoe</taxon>
    </lineage>
</organism>
<comment type="caution">
    <text evidence="3">The sequence shown here is derived from an EMBL/GenBank/DDBJ whole genome shotgun (WGS) entry which is preliminary data.</text>
</comment>
<feature type="compositionally biased region" description="Basic and acidic residues" evidence="1">
    <location>
        <begin position="406"/>
        <end position="417"/>
    </location>
</feature>
<dbReference type="SMART" id="SM00717">
    <property type="entry name" value="SANT"/>
    <property type="match status" value="1"/>
</dbReference>
<dbReference type="InterPro" id="IPR001005">
    <property type="entry name" value="SANT/Myb"/>
</dbReference>
<feature type="compositionally biased region" description="Polar residues" evidence="1">
    <location>
        <begin position="1"/>
        <end position="10"/>
    </location>
</feature>
<dbReference type="Proteomes" id="UP000809789">
    <property type="component" value="Unassembled WGS sequence"/>
</dbReference>
<dbReference type="PROSITE" id="PS51294">
    <property type="entry name" value="HTH_MYB"/>
    <property type="match status" value="1"/>
</dbReference>
<protein>
    <recommendedName>
        <fullName evidence="2">HTH myb-type domain-containing protein</fullName>
    </recommendedName>
</protein>
<dbReference type="PANTHER" id="PTHR22929">
    <property type="entry name" value="RNA POLYMERASE III TRANSCRIPTION INITIATION FACTOR B"/>
    <property type="match status" value="1"/>
</dbReference>
<dbReference type="GO" id="GO:0001156">
    <property type="term" value="F:TFIIIC-class transcription factor complex binding"/>
    <property type="evidence" value="ECO:0007669"/>
    <property type="project" value="TreeGrafter"/>
</dbReference>
<dbReference type="InterPro" id="IPR039467">
    <property type="entry name" value="TFIIIB_B''_Myb"/>
</dbReference>
<feature type="region of interest" description="Disordered" evidence="1">
    <location>
        <begin position="518"/>
        <end position="581"/>
    </location>
</feature>
<feature type="compositionally biased region" description="Polar residues" evidence="1">
    <location>
        <begin position="130"/>
        <end position="149"/>
    </location>
</feature>
<dbReference type="InterPro" id="IPR017930">
    <property type="entry name" value="Myb_dom"/>
</dbReference>
<dbReference type="EMBL" id="JAESVG020000010">
    <property type="protein sequence ID" value="KAG8624181.1"/>
    <property type="molecule type" value="Genomic_DNA"/>
</dbReference>
<feature type="region of interest" description="Disordered" evidence="1">
    <location>
        <begin position="329"/>
        <end position="349"/>
    </location>
</feature>
<keyword evidence="4" id="KW-1185">Reference proteome</keyword>
<dbReference type="Gene3D" id="1.20.58.1880">
    <property type="match status" value="1"/>
</dbReference>
<dbReference type="Pfam" id="PF15963">
    <property type="entry name" value="Myb_DNA-bind_7"/>
    <property type="match status" value="1"/>
</dbReference>
<dbReference type="GO" id="GO:0000126">
    <property type="term" value="C:transcription factor TFIIIB complex"/>
    <property type="evidence" value="ECO:0007669"/>
    <property type="project" value="TreeGrafter"/>
</dbReference>
<feature type="compositionally biased region" description="Basic and acidic residues" evidence="1">
    <location>
        <begin position="284"/>
        <end position="300"/>
    </location>
</feature>
<feature type="compositionally biased region" description="Basic and acidic residues" evidence="1">
    <location>
        <begin position="518"/>
        <end position="563"/>
    </location>
</feature>
<feature type="compositionally biased region" description="Low complexity" evidence="1">
    <location>
        <begin position="261"/>
        <end position="274"/>
    </location>
</feature>
<feature type="compositionally biased region" description="Low complexity" evidence="1">
    <location>
        <begin position="28"/>
        <end position="37"/>
    </location>
</feature>
<feature type="domain" description="HTH myb-type" evidence="2">
    <location>
        <begin position="416"/>
        <end position="472"/>
    </location>
</feature>
<evidence type="ECO:0000313" key="4">
    <source>
        <dbReference type="Proteomes" id="UP000809789"/>
    </source>
</evidence>
<feature type="compositionally biased region" description="Polar residues" evidence="1">
    <location>
        <begin position="70"/>
        <end position="109"/>
    </location>
</feature>
<feature type="compositionally biased region" description="Basic residues" evidence="1">
    <location>
        <begin position="249"/>
        <end position="260"/>
    </location>
</feature>
<name>A0A8K0PC56_9PEZI</name>
<dbReference type="InterPro" id="IPR009057">
    <property type="entry name" value="Homeodomain-like_sf"/>
</dbReference>
<dbReference type="OrthoDB" id="272624at2759"/>
<accession>A0A8K0PC56</accession>
<dbReference type="SUPFAM" id="SSF46689">
    <property type="entry name" value="Homeodomain-like"/>
    <property type="match status" value="1"/>
</dbReference>
<feature type="region of interest" description="Disordered" evidence="1">
    <location>
        <begin position="400"/>
        <end position="425"/>
    </location>
</feature>
<dbReference type="CDD" id="cd00167">
    <property type="entry name" value="SANT"/>
    <property type="match status" value="1"/>
</dbReference>
<dbReference type="PANTHER" id="PTHR22929:SF0">
    <property type="entry name" value="TRANSCRIPTION FACTOR TFIIIB COMPONENT B'' HOMOLOG"/>
    <property type="match status" value="1"/>
</dbReference>
<evidence type="ECO:0000259" key="2">
    <source>
        <dbReference type="PROSITE" id="PS51294"/>
    </source>
</evidence>
<evidence type="ECO:0000256" key="1">
    <source>
        <dbReference type="SAM" id="MobiDB-lite"/>
    </source>
</evidence>
<sequence length="581" mass="63966">MDLQTSSAINKSGKIIAPKIAGRRRPAQRATTQQAPANPLPTPEPSQAPTEEQFTQSATETPAREKASQAGATQTSIVTDTAPAESSAQENQPSGNTSRQEETSIPQRTEQNEVEQDNEAVAGAEVLASLMQQARSESTSGATAGQDSQAEAPIEPQSQPIVPAPRRQRKAPAPVAGTKRKRTSKAQLSAERIIDSDDEGETDIGNEQQSTSRAGSAPKRAKPRRKAVATQADGEADETAGEIESAATRKPRARARKRKAAAQGTDGDQAGNADDAAEEEESDPELKEIDVNKTAMHDLVRLPTGGKTSKLERRMAEVDWDEVRLQRRLAAENPADPTTGRDRAPAATPADLATAPTLRMVNGEIQYDESSSNIDRQAQAIRNAQNMAVAEDEDVTKQVNQASWINDKRRDPAERKPRMSGTPWNDEETDRFYDALRMFGTDFSIISKMFAPKTRKQIKLKLRREEKLDPQRVNAALGGMAWVQMDLKHYADVTGVEESEFRDPEIVNRELEATKKQQEVEVAAKKKEAEEAQKQRDIMEQQREKDKEGRDREKAIQKQQRELARRRKKAGRGQAVGTGTF</sequence>
<dbReference type="GO" id="GO:0070898">
    <property type="term" value="P:RNA polymerase III preinitiation complex assembly"/>
    <property type="evidence" value="ECO:0007669"/>
    <property type="project" value="TreeGrafter"/>
</dbReference>
<feature type="compositionally biased region" description="Polar residues" evidence="1">
    <location>
        <begin position="205"/>
        <end position="214"/>
    </location>
</feature>
<feature type="compositionally biased region" description="Polar residues" evidence="1">
    <location>
        <begin position="47"/>
        <end position="60"/>
    </location>
</feature>
<reference evidence="3" key="1">
    <citation type="submission" date="2021-07" db="EMBL/GenBank/DDBJ databases">
        <title>Elsinoe batatas strain:CRI-CJ2 Genome sequencing and assembly.</title>
        <authorList>
            <person name="Huang L."/>
        </authorList>
    </citation>
    <scope>NUCLEOTIDE SEQUENCE</scope>
    <source>
        <strain evidence="3">CRI-CJ2</strain>
    </source>
</reference>
<feature type="region of interest" description="Disordered" evidence="1">
    <location>
        <begin position="1"/>
        <end position="310"/>
    </location>
</feature>
<dbReference type="AlphaFoldDB" id="A0A8K0PC56"/>